<feature type="chain" id="PRO_5018667228" evidence="1">
    <location>
        <begin position="25"/>
        <end position="438"/>
    </location>
</feature>
<dbReference type="AlphaFoldDB" id="A0A3S3VAX5"/>
<name>A0A3S3VAX5_9RHOB</name>
<sequence length="438" mass="47731">MTSLISALRGLVLPAALALLSACAPTGFEPETAGPQGVLTRTNSQTAADFLDLFFRLESGRELERFTRYEHPVKLVVTGAVPKAAWAEIDPLLRRLRREGGVPISRTRHRAKADLVVEFVPRAELRAFVPDIACFVVPEQASFAEYVRDGAKITSWADLQTRGRALLVIPSDSALQEIRDCLHEELAQALGPVNDLWHLSDSVFNDDNVHGRLTGFDMLMLRLAYQPELKSGMSRDEVAALLPALLARLNPEGGAVLPLPSRLPPRWWAEEMQKVLTPSAGAAVRLAAAERAAAFADSRGWQDNRRAFAHFLAGYHSLAVNPDRAVAHFAQSRRLYADLPDADLHIALVDLQMAGVFLAAAEPEATLFLAEQAAEALKTADDRASLAVSYLLRAEALERLGRPDEAAALRLDSLSLAGYGFSNEAALPELLRDAGQAR</sequence>
<dbReference type="Proteomes" id="UP000287168">
    <property type="component" value="Unassembled WGS sequence"/>
</dbReference>
<evidence type="ECO:0000313" key="3">
    <source>
        <dbReference type="Proteomes" id="UP000287168"/>
    </source>
</evidence>
<feature type="signal peptide" evidence="1">
    <location>
        <begin position="1"/>
        <end position="24"/>
    </location>
</feature>
<comment type="caution">
    <text evidence="2">The sequence shown here is derived from an EMBL/GenBank/DDBJ whole genome shotgun (WGS) entry which is preliminary data.</text>
</comment>
<keyword evidence="3" id="KW-1185">Reference proteome</keyword>
<accession>A0A3S3VAX5</accession>
<protein>
    <submittedName>
        <fullName evidence="2">DUF2927 domain-containing protein</fullName>
    </submittedName>
</protein>
<dbReference type="Pfam" id="PF11150">
    <property type="entry name" value="DUF2927"/>
    <property type="match status" value="1"/>
</dbReference>
<evidence type="ECO:0000256" key="1">
    <source>
        <dbReference type="SAM" id="SignalP"/>
    </source>
</evidence>
<proteinExistence type="predicted"/>
<gene>
    <name evidence="2" type="ORF">EP867_01870</name>
</gene>
<reference evidence="2 3" key="1">
    <citation type="journal article" date="2015" name="Int. J. Syst. Evol. Microbiol.">
        <title>Gemmobacter intermedius sp. nov., isolated from a white stork (Ciconia ciconia).</title>
        <authorList>
            <person name="Kampfer P."/>
            <person name="Jerzak L."/>
            <person name="Wilharm G."/>
            <person name="Golke J."/>
            <person name="Busse H.J."/>
            <person name="Glaeser S.P."/>
        </authorList>
    </citation>
    <scope>NUCLEOTIDE SEQUENCE [LARGE SCALE GENOMIC DNA]</scope>
    <source>
        <strain evidence="2 3">119/4</strain>
    </source>
</reference>
<dbReference type="InterPro" id="IPR021323">
    <property type="entry name" value="DUF2927"/>
</dbReference>
<dbReference type="EMBL" id="SBLC01000002">
    <property type="protein sequence ID" value="RWY44702.1"/>
    <property type="molecule type" value="Genomic_DNA"/>
</dbReference>
<evidence type="ECO:0000313" key="2">
    <source>
        <dbReference type="EMBL" id="RWY44702.1"/>
    </source>
</evidence>
<organism evidence="2 3">
    <name type="scientific">Falsigemmobacter intermedius</name>
    <dbReference type="NCBI Taxonomy" id="1553448"/>
    <lineage>
        <taxon>Bacteria</taxon>
        <taxon>Pseudomonadati</taxon>
        <taxon>Pseudomonadota</taxon>
        <taxon>Alphaproteobacteria</taxon>
        <taxon>Rhodobacterales</taxon>
        <taxon>Paracoccaceae</taxon>
        <taxon>Falsigemmobacter</taxon>
    </lineage>
</organism>
<dbReference type="RefSeq" id="WP_128486501.1">
    <property type="nucleotide sequence ID" value="NZ_JBHLXB010000026.1"/>
</dbReference>
<dbReference type="OrthoDB" id="7823193at2"/>
<keyword evidence="1" id="KW-0732">Signal</keyword>